<organism evidence="4 5">
    <name type="scientific">Acetobacterium paludosum</name>
    <dbReference type="NCBI Taxonomy" id="52693"/>
    <lineage>
        <taxon>Bacteria</taxon>
        <taxon>Bacillati</taxon>
        <taxon>Bacillota</taxon>
        <taxon>Clostridia</taxon>
        <taxon>Eubacteriales</taxon>
        <taxon>Eubacteriaceae</taxon>
        <taxon>Acetobacterium</taxon>
    </lineage>
</organism>
<dbReference type="GO" id="GO:0046653">
    <property type="term" value="P:tetrahydrofolate metabolic process"/>
    <property type="evidence" value="ECO:0007669"/>
    <property type="project" value="TreeGrafter"/>
</dbReference>
<dbReference type="InterPro" id="IPR036724">
    <property type="entry name" value="Cobalamin-bd_sf"/>
</dbReference>
<keyword evidence="2" id="KW-0170">Cobalt</keyword>
<dbReference type="Proteomes" id="UP000616595">
    <property type="component" value="Unassembled WGS sequence"/>
</dbReference>
<proteinExistence type="predicted"/>
<dbReference type="GO" id="GO:0008705">
    <property type="term" value="F:methionine synthase activity"/>
    <property type="evidence" value="ECO:0007669"/>
    <property type="project" value="TreeGrafter"/>
</dbReference>
<dbReference type="InterPro" id="IPR003759">
    <property type="entry name" value="Cbl-bd_cap"/>
</dbReference>
<evidence type="ECO:0000256" key="2">
    <source>
        <dbReference type="ARBA" id="ARBA00023285"/>
    </source>
</evidence>
<dbReference type="InterPro" id="IPR006158">
    <property type="entry name" value="Cobalamin-bd"/>
</dbReference>
<reference evidence="4" key="2">
    <citation type="submission" date="2020-10" db="EMBL/GenBank/DDBJ databases">
        <title>Comparative genomics of the Acetobacterium genus.</title>
        <authorList>
            <person name="Marshall C."/>
            <person name="May H."/>
            <person name="Norman S."/>
        </authorList>
    </citation>
    <scope>NUCLEOTIDE SEQUENCE</scope>
    <source>
        <strain evidence="4">DER-2019</strain>
    </source>
</reference>
<sequence>MEELLIQAVKDVNEKDILMLVDQAFATGYKPDQIIELLKKGMDCVGKEYETGNYFIADLMMSGIIFKEILSQERMQPSTSKKNQNYNGTILIGTVKGDLHDIGKGLFSGLALSCGYNVIDLGVDVSPQTFVDQIIKLKPEILALSGVLHTAIKSMKNTVDLIEENGLRNQIKIIVGGNPLTQETFHFIGADAFSRDATEGINIIKSWTQEQK</sequence>
<evidence type="ECO:0000313" key="4">
    <source>
        <dbReference type="EMBL" id="MBC3889367.1"/>
    </source>
</evidence>
<dbReference type="EMBL" id="WJBD01000018">
    <property type="protein sequence ID" value="MBC3889367.1"/>
    <property type="molecule type" value="Genomic_DNA"/>
</dbReference>
<accession>A0A923HXF2</accession>
<evidence type="ECO:0000259" key="3">
    <source>
        <dbReference type="PROSITE" id="PS51332"/>
    </source>
</evidence>
<dbReference type="AlphaFoldDB" id="A0A923HXF2"/>
<comment type="caution">
    <text evidence="4">The sequence shown here is derived from an EMBL/GenBank/DDBJ whole genome shotgun (WGS) entry which is preliminary data.</text>
</comment>
<dbReference type="InterPro" id="IPR050554">
    <property type="entry name" value="Met_Synthase/Corrinoid"/>
</dbReference>
<name>A0A923HXF2_9FIRM</name>
<dbReference type="Gene3D" id="3.40.50.280">
    <property type="entry name" value="Cobalamin-binding domain"/>
    <property type="match status" value="1"/>
</dbReference>
<dbReference type="PROSITE" id="PS51332">
    <property type="entry name" value="B12_BINDING"/>
    <property type="match status" value="1"/>
</dbReference>
<feature type="domain" description="B12-binding" evidence="3">
    <location>
        <begin position="87"/>
        <end position="212"/>
    </location>
</feature>
<keyword evidence="1" id="KW-0479">Metal-binding</keyword>
<dbReference type="GO" id="GO:0050667">
    <property type="term" value="P:homocysteine metabolic process"/>
    <property type="evidence" value="ECO:0007669"/>
    <property type="project" value="TreeGrafter"/>
</dbReference>
<dbReference type="GO" id="GO:0005829">
    <property type="term" value="C:cytosol"/>
    <property type="evidence" value="ECO:0007669"/>
    <property type="project" value="TreeGrafter"/>
</dbReference>
<dbReference type="InterPro" id="IPR036594">
    <property type="entry name" value="Meth_synthase_dom"/>
</dbReference>
<dbReference type="Pfam" id="PF02607">
    <property type="entry name" value="B12-binding_2"/>
    <property type="match status" value="1"/>
</dbReference>
<dbReference type="OrthoDB" id="1805264at2"/>
<keyword evidence="5" id="KW-1185">Reference proteome</keyword>
<dbReference type="SMART" id="SM01018">
    <property type="entry name" value="B12-binding_2"/>
    <property type="match status" value="1"/>
</dbReference>
<gene>
    <name evidence="4" type="ORF">GH810_13715</name>
</gene>
<dbReference type="SUPFAM" id="SSF47644">
    <property type="entry name" value="Methionine synthase domain"/>
    <property type="match status" value="1"/>
</dbReference>
<dbReference type="Pfam" id="PF02310">
    <property type="entry name" value="B12-binding"/>
    <property type="match status" value="1"/>
</dbReference>
<evidence type="ECO:0000256" key="1">
    <source>
        <dbReference type="ARBA" id="ARBA00022723"/>
    </source>
</evidence>
<dbReference type="GO" id="GO:0046872">
    <property type="term" value="F:metal ion binding"/>
    <property type="evidence" value="ECO:0007669"/>
    <property type="project" value="UniProtKB-KW"/>
</dbReference>
<dbReference type="PANTHER" id="PTHR45833:SF1">
    <property type="entry name" value="METHIONINE SYNTHASE"/>
    <property type="match status" value="1"/>
</dbReference>
<reference evidence="4" key="1">
    <citation type="submission" date="2019-10" db="EMBL/GenBank/DDBJ databases">
        <authorList>
            <person name="Ross D.E."/>
            <person name="Gulliver D."/>
        </authorList>
    </citation>
    <scope>NUCLEOTIDE SEQUENCE</scope>
    <source>
        <strain evidence="4">DER-2019</strain>
    </source>
</reference>
<dbReference type="PANTHER" id="PTHR45833">
    <property type="entry name" value="METHIONINE SYNTHASE"/>
    <property type="match status" value="1"/>
</dbReference>
<dbReference type="SUPFAM" id="SSF52242">
    <property type="entry name" value="Cobalamin (vitamin B12)-binding domain"/>
    <property type="match status" value="1"/>
</dbReference>
<dbReference type="GO" id="GO:0031419">
    <property type="term" value="F:cobalamin binding"/>
    <property type="evidence" value="ECO:0007669"/>
    <property type="project" value="InterPro"/>
</dbReference>
<dbReference type="Gene3D" id="1.10.1240.10">
    <property type="entry name" value="Methionine synthase domain"/>
    <property type="match status" value="1"/>
</dbReference>
<dbReference type="RefSeq" id="WP_148567033.1">
    <property type="nucleotide sequence ID" value="NZ_RXYA01000007.1"/>
</dbReference>
<evidence type="ECO:0000313" key="5">
    <source>
        <dbReference type="Proteomes" id="UP000616595"/>
    </source>
</evidence>
<protein>
    <submittedName>
        <fullName evidence="4">Cobalamin-binding protein</fullName>
    </submittedName>
</protein>